<feature type="compositionally biased region" description="Low complexity" evidence="2">
    <location>
        <begin position="228"/>
        <end position="248"/>
    </location>
</feature>
<dbReference type="OrthoDB" id="10049098at2759"/>
<dbReference type="PANTHER" id="PTHR31402">
    <property type="entry name" value="UPF0711 PROTEIN C18ORF21"/>
    <property type="match status" value="1"/>
</dbReference>
<dbReference type="GeneID" id="114865832"/>
<dbReference type="Proteomes" id="UP000515150">
    <property type="component" value="Chromosome 11"/>
</dbReference>
<accession>A0A9W2Y508</accession>
<comment type="similarity">
    <text evidence="1">Belongs to the UPF0711 family.</text>
</comment>
<organism evidence="3 4">
    <name type="scientific">Betta splendens</name>
    <name type="common">Siamese fighting fish</name>
    <dbReference type="NCBI Taxonomy" id="158456"/>
    <lineage>
        <taxon>Eukaryota</taxon>
        <taxon>Metazoa</taxon>
        <taxon>Chordata</taxon>
        <taxon>Craniata</taxon>
        <taxon>Vertebrata</taxon>
        <taxon>Euteleostomi</taxon>
        <taxon>Actinopterygii</taxon>
        <taxon>Neopterygii</taxon>
        <taxon>Teleostei</taxon>
        <taxon>Neoteleostei</taxon>
        <taxon>Acanthomorphata</taxon>
        <taxon>Anabantaria</taxon>
        <taxon>Anabantiformes</taxon>
        <taxon>Anabantoidei</taxon>
        <taxon>Osphronemidae</taxon>
        <taxon>Betta</taxon>
    </lineage>
</organism>
<protein>
    <submittedName>
        <fullName evidence="4">UPF0711 protein C18orf21 homolog isoform X1</fullName>
    </submittedName>
</protein>
<dbReference type="Pfam" id="PF15719">
    <property type="entry name" value="Rmp24-like"/>
    <property type="match status" value="2"/>
</dbReference>
<evidence type="ECO:0000256" key="1">
    <source>
        <dbReference type="ARBA" id="ARBA00006160"/>
    </source>
</evidence>
<reference evidence="4" key="1">
    <citation type="submission" date="2025-08" db="UniProtKB">
        <authorList>
            <consortium name="RefSeq"/>
        </authorList>
    </citation>
    <scope>IDENTIFICATION</scope>
</reference>
<dbReference type="InterPro" id="IPR029779">
    <property type="entry name" value="Rmp24-like"/>
</dbReference>
<proteinExistence type="inferred from homology"/>
<evidence type="ECO:0000313" key="4">
    <source>
        <dbReference type="RefSeq" id="XP_055369064.1"/>
    </source>
</evidence>
<dbReference type="CTD" id="83608"/>
<gene>
    <name evidence="4" type="primary">c11h18orf21</name>
</gene>
<name>A0A9W2Y508_BETSP</name>
<evidence type="ECO:0000313" key="3">
    <source>
        <dbReference type="Proteomes" id="UP000515150"/>
    </source>
</evidence>
<dbReference type="PANTHER" id="PTHR31402:SF2">
    <property type="entry name" value="UPF0711 PROTEIN C18ORF21"/>
    <property type="match status" value="1"/>
</dbReference>
<dbReference type="RefSeq" id="XP_055369064.1">
    <property type="nucleotide sequence ID" value="XM_055513089.1"/>
</dbReference>
<feature type="region of interest" description="Disordered" evidence="2">
    <location>
        <begin position="259"/>
        <end position="278"/>
    </location>
</feature>
<dbReference type="AlphaFoldDB" id="A0A9W2Y508"/>
<keyword evidence="3" id="KW-1185">Reference proteome</keyword>
<sequence>MKTPEQQQQQKETLHERFHLDAALLYKDTCPQLSRFLMQRALNAMPEKKSSALQQRTLVCSYCCQWPAPDHPLVRLRPKKRPSARVQSVLRRKARGKRLSLVQRRLLQCFMKSCSVLQEPTRQTKRTNQIGRWTMCFNGSVAAPHSDAAAVFPWGCRLHTMATCHACNKTSRHRGVSRDFIATLTKTHSTPGSAGKPKTPQSSSRSNTTTPKTPGKDKTPAHTPRGTGSSNASGPGSSSSKSSSKPKNWVVQRLSKILMREDNKGSKKGGLKDFLSSL</sequence>
<feature type="region of interest" description="Disordered" evidence="2">
    <location>
        <begin position="185"/>
        <end position="251"/>
    </location>
</feature>
<evidence type="ECO:0000256" key="2">
    <source>
        <dbReference type="SAM" id="MobiDB-lite"/>
    </source>
</evidence>